<dbReference type="EMBL" id="CAXAMM010032668">
    <property type="protein sequence ID" value="CAK9070094.1"/>
    <property type="molecule type" value="Genomic_DNA"/>
</dbReference>
<dbReference type="InterPro" id="IPR035979">
    <property type="entry name" value="RBD_domain_sf"/>
</dbReference>
<dbReference type="CDD" id="cd00590">
    <property type="entry name" value="RRM_SF"/>
    <property type="match status" value="2"/>
</dbReference>
<name>A0ABP0P2T5_9DINO</name>
<reference evidence="1 2" key="1">
    <citation type="submission" date="2024-02" db="EMBL/GenBank/DDBJ databases">
        <authorList>
            <person name="Chen Y."/>
            <person name="Shah S."/>
            <person name="Dougan E. K."/>
            <person name="Thang M."/>
            <person name="Chan C."/>
        </authorList>
    </citation>
    <scope>NUCLEOTIDE SEQUENCE [LARGE SCALE GENOMIC DNA]</scope>
</reference>
<organism evidence="1 2">
    <name type="scientific">Durusdinium trenchii</name>
    <dbReference type="NCBI Taxonomy" id="1381693"/>
    <lineage>
        <taxon>Eukaryota</taxon>
        <taxon>Sar</taxon>
        <taxon>Alveolata</taxon>
        <taxon>Dinophyceae</taxon>
        <taxon>Suessiales</taxon>
        <taxon>Symbiodiniaceae</taxon>
        <taxon>Durusdinium</taxon>
    </lineage>
</organism>
<accession>A0ABP0P2T5</accession>
<comment type="caution">
    <text evidence="1">The sequence shown here is derived from an EMBL/GenBank/DDBJ whole genome shotgun (WGS) entry which is preliminary data.</text>
</comment>
<dbReference type="PROSITE" id="PS50102">
    <property type="entry name" value="RRM"/>
    <property type="match status" value="2"/>
</dbReference>
<dbReference type="PANTHER" id="PTHR48025">
    <property type="entry name" value="OS02G0815200 PROTEIN"/>
    <property type="match status" value="1"/>
</dbReference>
<evidence type="ECO:0000313" key="2">
    <source>
        <dbReference type="Proteomes" id="UP001642464"/>
    </source>
</evidence>
<dbReference type="Pfam" id="PF00076">
    <property type="entry name" value="RRM_1"/>
    <property type="match status" value="2"/>
</dbReference>
<proteinExistence type="predicted"/>
<dbReference type="InterPro" id="IPR050502">
    <property type="entry name" value="Euk_RNA-bind_prot"/>
</dbReference>
<dbReference type="Gene3D" id="3.30.70.330">
    <property type="match status" value="2"/>
</dbReference>
<dbReference type="SUPFAM" id="SSF54928">
    <property type="entry name" value="RNA-binding domain, RBD"/>
    <property type="match status" value="2"/>
</dbReference>
<protein>
    <submittedName>
        <fullName evidence="1">Uncharacterized RNA-binding protein C328.05</fullName>
    </submittedName>
</protein>
<evidence type="ECO:0000313" key="1">
    <source>
        <dbReference type="EMBL" id="CAK9070094.1"/>
    </source>
</evidence>
<dbReference type="Proteomes" id="UP001642464">
    <property type="component" value="Unassembled WGS sequence"/>
</dbReference>
<dbReference type="SMART" id="SM00360">
    <property type="entry name" value="RRM"/>
    <property type="match status" value="2"/>
</dbReference>
<keyword evidence="2" id="KW-1185">Reference proteome</keyword>
<dbReference type="PANTHER" id="PTHR48025:SF11">
    <property type="entry name" value="RNA-BINDING PROTEIN CP33, CHLOROPLASTIC"/>
    <property type="match status" value="1"/>
</dbReference>
<dbReference type="InterPro" id="IPR012677">
    <property type="entry name" value="Nucleotide-bd_a/b_plait_sf"/>
</dbReference>
<sequence>MDRVYVGNIDWKITSAELKEHMESIGEVVSAEIFQDSTGRSRGVGLVQFTSPEDANSAIAKLNDSTLGERMIFVREDRKDGKGKGFKGDKGDGKGKKGEKGDGYGKSYGKGFDKGYGKDGKGKGKGKGLQVGPGDRGRLLYVGNLPSGIPWQKVKDLFKQYGNVIRVEMPTDMNGESKGHGNVLFETEDDAQRAIQELNQSDFEGRSIVVRLDNYV</sequence>
<gene>
    <name evidence="1" type="ORF">SCF082_LOCUS34953</name>
</gene>
<dbReference type="InterPro" id="IPR000504">
    <property type="entry name" value="RRM_dom"/>
</dbReference>